<protein>
    <submittedName>
        <fullName evidence="2">Putative membrane protein</fullName>
    </submittedName>
</protein>
<feature type="transmembrane region" description="Helical" evidence="1">
    <location>
        <begin position="126"/>
        <end position="151"/>
    </location>
</feature>
<feature type="transmembrane region" description="Helical" evidence="1">
    <location>
        <begin position="6"/>
        <end position="23"/>
    </location>
</feature>
<dbReference type="InterPro" id="IPR009323">
    <property type="entry name" value="DUF979"/>
</dbReference>
<proteinExistence type="predicted"/>
<evidence type="ECO:0000256" key="1">
    <source>
        <dbReference type="SAM" id="Phobius"/>
    </source>
</evidence>
<reference evidence="2 3" key="1">
    <citation type="submission" date="2018-08" db="EMBL/GenBank/DDBJ databases">
        <title>Genomic Encyclopedia of Archaeal and Bacterial Type Strains, Phase II (KMG-II): from individual species to whole genera.</title>
        <authorList>
            <person name="Goeker M."/>
        </authorList>
    </citation>
    <scope>NUCLEOTIDE SEQUENCE [LARGE SCALE GENOMIC DNA]</scope>
    <source>
        <strain evidence="2 3">DSM 45791</strain>
    </source>
</reference>
<organism evidence="2 3">
    <name type="scientific">Kutzneria buriramensis</name>
    <dbReference type="NCBI Taxonomy" id="1045776"/>
    <lineage>
        <taxon>Bacteria</taxon>
        <taxon>Bacillati</taxon>
        <taxon>Actinomycetota</taxon>
        <taxon>Actinomycetes</taxon>
        <taxon>Pseudonocardiales</taxon>
        <taxon>Pseudonocardiaceae</taxon>
        <taxon>Kutzneria</taxon>
    </lineage>
</organism>
<keyword evidence="1" id="KW-0812">Transmembrane</keyword>
<feature type="transmembrane region" description="Helical" evidence="1">
    <location>
        <begin position="97"/>
        <end position="120"/>
    </location>
</feature>
<dbReference type="OrthoDB" id="1689651at2"/>
<sequence>MIDAEWLYWLCGLFFLVGAGFSYRRAQYGGAAFWALLGLSFCYSTFVVHKTAAAWPLGVAVIVIAGLAGFGALGKAEIATTSQAERINAANVLRGKLFVPALMIPLVALIFGTMLASVTVGGKPLLASGTATLTGLGVGAIVAGVVGLVMLRPAGGLKLSLPLTEGTRLLHSIGWAVVLPQMLAVLGLVFATSGVGTAVGTIVSGVLPKGSLLLAVIVYCLGMALFTIIMGNAFAAFPVMTAAVGWPVLIQGFHGNPAIVFAVGMLAGFCGTLCTPMAANFNIVPAVLLEMKDRYGPIKAQLPTAGPLLVCNIAIMYLMGF</sequence>
<dbReference type="Proteomes" id="UP000256269">
    <property type="component" value="Unassembled WGS sequence"/>
</dbReference>
<dbReference type="Pfam" id="PF06166">
    <property type="entry name" value="DUF979"/>
    <property type="match status" value="1"/>
</dbReference>
<evidence type="ECO:0000313" key="3">
    <source>
        <dbReference type="Proteomes" id="UP000256269"/>
    </source>
</evidence>
<feature type="transmembrane region" description="Helical" evidence="1">
    <location>
        <begin position="172"/>
        <end position="191"/>
    </location>
</feature>
<feature type="transmembrane region" description="Helical" evidence="1">
    <location>
        <begin position="54"/>
        <end position="76"/>
    </location>
</feature>
<keyword evidence="1" id="KW-1133">Transmembrane helix</keyword>
<keyword evidence="1" id="KW-0472">Membrane</keyword>
<accession>A0A3E0HGL7</accession>
<feature type="transmembrane region" description="Helical" evidence="1">
    <location>
        <begin position="259"/>
        <end position="288"/>
    </location>
</feature>
<keyword evidence="3" id="KW-1185">Reference proteome</keyword>
<name>A0A3E0HGL7_9PSEU</name>
<feature type="transmembrane region" description="Helical" evidence="1">
    <location>
        <begin position="234"/>
        <end position="253"/>
    </location>
</feature>
<dbReference type="AlphaFoldDB" id="A0A3E0HGL7"/>
<comment type="caution">
    <text evidence="2">The sequence shown here is derived from an EMBL/GenBank/DDBJ whole genome shotgun (WGS) entry which is preliminary data.</text>
</comment>
<gene>
    <name evidence="2" type="ORF">BCF44_108379</name>
</gene>
<feature type="transmembrane region" description="Helical" evidence="1">
    <location>
        <begin position="300"/>
        <end position="319"/>
    </location>
</feature>
<evidence type="ECO:0000313" key="2">
    <source>
        <dbReference type="EMBL" id="REH44898.1"/>
    </source>
</evidence>
<dbReference type="RefSeq" id="WP_116176799.1">
    <property type="nucleotide sequence ID" value="NZ_CP144375.1"/>
</dbReference>
<feature type="transmembrane region" description="Helical" evidence="1">
    <location>
        <begin position="30"/>
        <end position="48"/>
    </location>
</feature>
<dbReference type="EMBL" id="QUNO01000008">
    <property type="protein sequence ID" value="REH44898.1"/>
    <property type="molecule type" value="Genomic_DNA"/>
</dbReference>